<dbReference type="SUPFAM" id="SSF141259">
    <property type="entry name" value="CarD-like"/>
    <property type="match status" value="1"/>
</dbReference>
<keyword evidence="2 9" id="KW-0547">Nucleotide-binding</keyword>
<keyword evidence="5" id="KW-0347">Helicase</keyword>
<dbReference type="NCBIfam" id="TIGR00580">
    <property type="entry name" value="mfd"/>
    <property type="match status" value="1"/>
</dbReference>
<dbReference type="GO" id="GO:0003684">
    <property type="term" value="F:damaged DNA binding"/>
    <property type="evidence" value="ECO:0007669"/>
    <property type="project" value="InterPro"/>
</dbReference>
<evidence type="ECO:0000256" key="7">
    <source>
        <dbReference type="ARBA" id="ARBA00023125"/>
    </source>
</evidence>
<dbReference type="SUPFAM" id="SSF52540">
    <property type="entry name" value="P-loop containing nucleoside triphosphate hydrolases"/>
    <property type="match status" value="4"/>
</dbReference>
<comment type="caution">
    <text evidence="12">The sequence shown here is derived from an EMBL/GenBank/DDBJ whole genome shotgun (WGS) entry which is preliminary data.</text>
</comment>
<dbReference type="Pfam" id="PF00271">
    <property type="entry name" value="Helicase_C"/>
    <property type="match status" value="1"/>
</dbReference>
<dbReference type="InterPro" id="IPR047112">
    <property type="entry name" value="RecG/Mfd"/>
</dbReference>
<accession>A0A934QJG0</accession>
<name>A0A934QJG0_9PROT</name>
<evidence type="ECO:0000313" key="13">
    <source>
        <dbReference type="Proteomes" id="UP000778970"/>
    </source>
</evidence>
<keyword evidence="6 9" id="KW-0067">ATP-binding</keyword>
<evidence type="ECO:0000256" key="4">
    <source>
        <dbReference type="ARBA" id="ARBA00022801"/>
    </source>
</evidence>
<evidence type="ECO:0000256" key="6">
    <source>
        <dbReference type="ARBA" id="ARBA00022840"/>
    </source>
</evidence>
<protein>
    <recommendedName>
        <fullName evidence="9">Transcription-repair-coupling factor</fullName>
        <shortName evidence="9">TRCF</shortName>
        <ecNumber evidence="9">3.6.4.-</ecNumber>
    </recommendedName>
</protein>
<keyword evidence="8 9" id="KW-0234">DNA repair</keyword>
<keyword evidence="7 9" id="KW-0238">DNA-binding</keyword>
<dbReference type="GO" id="GO:0016787">
    <property type="term" value="F:hydrolase activity"/>
    <property type="evidence" value="ECO:0007669"/>
    <property type="project" value="UniProtKB-KW"/>
</dbReference>
<comment type="similarity">
    <text evidence="9">In the N-terminal section; belongs to the UvrB family.</text>
</comment>
<dbReference type="GO" id="GO:0005737">
    <property type="term" value="C:cytoplasm"/>
    <property type="evidence" value="ECO:0007669"/>
    <property type="project" value="UniProtKB-SubCell"/>
</dbReference>
<gene>
    <name evidence="9 12" type="primary">mfd</name>
    <name evidence="12" type="ORF">CKO21_12045</name>
</gene>
<dbReference type="EC" id="3.6.4.-" evidence="9"/>
<keyword evidence="3 9" id="KW-0227">DNA damage</keyword>
<dbReference type="EMBL" id="NRRE01000026">
    <property type="protein sequence ID" value="MBK1697971.1"/>
    <property type="molecule type" value="Genomic_DNA"/>
</dbReference>
<dbReference type="PROSITE" id="PS51192">
    <property type="entry name" value="HELICASE_ATP_BIND_1"/>
    <property type="match status" value="1"/>
</dbReference>
<dbReference type="GO" id="GO:0005524">
    <property type="term" value="F:ATP binding"/>
    <property type="evidence" value="ECO:0007669"/>
    <property type="project" value="UniProtKB-UniRule"/>
</dbReference>
<organism evidence="12 13">
    <name type="scientific">Rhodovibrio salinarum</name>
    <dbReference type="NCBI Taxonomy" id="1087"/>
    <lineage>
        <taxon>Bacteria</taxon>
        <taxon>Pseudomonadati</taxon>
        <taxon>Pseudomonadota</taxon>
        <taxon>Alphaproteobacteria</taxon>
        <taxon>Rhodospirillales</taxon>
        <taxon>Rhodovibrionaceae</taxon>
        <taxon>Rhodovibrio</taxon>
    </lineage>
</organism>
<dbReference type="CDD" id="cd17991">
    <property type="entry name" value="DEXHc_TRCF"/>
    <property type="match status" value="1"/>
</dbReference>
<comment type="subcellular location">
    <subcellularLocation>
        <location evidence="9">Cytoplasm</location>
    </subcellularLocation>
</comment>
<dbReference type="PANTHER" id="PTHR47964">
    <property type="entry name" value="ATP-DEPENDENT DNA HELICASE HOMOLOG RECG, CHLOROPLASTIC"/>
    <property type="match status" value="1"/>
</dbReference>
<proteinExistence type="inferred from homology"/>
<dbReference type="InterPro" id="IPR027417">
    <property type="entry name" value="P-loop_NTPase"/>
</dbReference>
<dbReference type="AlphaFoldDB" id="A0A934QJG0"/>
<dbReference type="InterPro" id="IPR041471">
    <property type="entry name" value="UvrB_inter"/>
</dbReference>
<evidence type="ECO:0000256" key="9">
    <source>
        <dbReference type="HAMAP-Rule" id="MF_00969"/>
    </source>
</evidence>
<evidence type="ECO:0000256" key="2">
    <source>
        <dbReference type="ARBA" id="ARBA00022741"/>
    </source>
</evidence>
<dbReference type="Pfam" id="PF00270">
    <property type="entry name" value="DEAD"/>
    <property type="match status" value="1"/>
</dbReference>
<dbReference type="InterPro" id="IPR004576">
    <property type="entry name" value="Mfd"/>
</dbReference>
<dbReference type="PROSITE" id="PS51194">
    <property type="entry name" value="HELICASE_CTER"/>
    <property type="match status" value="1"/>
</dbReference>
<dbReference type="GO" id="GO:0003678">
    <property type="term" value="F:DNA helicase activity"/>
    <property type="evidence" value="ECO:0007669"/>
    <property type="project" value="TreeGrafter"/>
</dbReference>
<dbReference type="Gene3D" id="2.40.10.170">
    <property type="match status" value="1"/>
</dbReference>
<evidence type="ECO:0000259" key="10">
    <source>
        <dbReference type="PROSITE" id="PS51192"/>
    </source>
</evidence>
<dbReference type="SMART" id="SM00982">
    <property type="entry name" value="TRCF"/>
    <property type="match status" value="1"/>
</dbReference>
<dbReference type="SUPFAM" id="SSF143517">
    <property type="entry name" value="TRCF domain-like"/>
    <property type="match status" value="1"/>
</dbReference>
<dbReference type="Pfam" id="PF02559">
    <property type="entry name" value="CarD_TRCF_RID"/>
    <property type="match status" value="1"/>
</dbReference>
<feature type="domain" description="Helicase C-terminal" evidence="11">
    <location>
        <begin position="798"/>
        <end position="952"/>
    </location>
</feature>
<evidence type="ECO:0000256" key="3">
    <source>
        <dbReference type="ARBA" id="ARBA00022763"/>
    </source>
</evidence>
<dbReference type="GO" id="GO:0000716">
    <property type="term" value="P:transcription-coupled nucleotide-excision repair, DNA damage recognition"/>
    <property type="evidence" value="ECO:0007669"/>
    <property type="project" value="UniProtKB-UniRule"/>
</dbReference>
<comment type="similarity">
    <text evidence="9">In the C-terminal section; belongs to the helicase family. RecG subfamily.</text>
</comment>
<keyword evidence="13" id="KW-1185">Reference proteome</keyword>
<dbReference type="GO" id="GO:0006355">
    <property type="term" value="P:regulation of DNA-templated transcription"/>
    <property type="evidence" value="ECO:0007669"/>
    <property type="project" value="UniProtKB-UniRule"/>
</dbReference>
<keyword evidence="4 9" id="KW-0378">Hydrolase</keyword>
<evidence type="ECO:0000259" key="11">
    <source>
        <dbReference type="PROSITE" id="PS51194"/>
    </source>
</evidence>
<dbReference type="Gene3D" id="3.40.50.300">
    <property type="entry name" value="P-loop containing nucleotide triphosphate hydrolases"/>
    <property type="match status" value="2"/>
</dbReference>
<evidence type="ECO:0000256" key="1">
    <source>
        <dbReference type="ARBA" id="ARBA00022490"/>
    </source>
</evidence>
<evidence type="ECO:0000313" key="12">
    <source>
        <dbReference type="EMBL" id="MBK1697971.1"/>
    </source>
</evidence>
<evidence type="ECO:0000256" key="8">
    <source>
        <dbReference type="ARBA" id="ARBA00023204"/>
    </source>
</evidence>
<dbReference type="Gene3D" id="3.30.2060.10">
    <property type="entry name" value="Penicillin-binding protein 1b domain"/>
    <property type="match status" value="1"/>
</dbReference>
<dbReference type="InterPro" id="IPR036101">
    <property type="entry name" value="CarD-like/TRCF_RID_sf"/>
</dbReference>
<dbReference type="InterPro" id="IPR037235">
    <property type="entry name" value="TRCF-like_C_D7"/>
</dbReference>
<evidence type="ECO:0000256" key="5">
    <source>
        <dbReference type="ARBA" id="ARBA00022806"/>
    </source>
</evidence>
<keyword evidence="1 9" id="KW-0963">Cytoplasm</keyword>
<dbReference type="SMART" id="SM01058">
    <property type="entry name" value="CarD_TRCF"/>
    <property type="match status" value="1"/>
</dbReference>
<reference evidence="12" key="2">
    <citation type="journal article" date="2020" name="Microorganisms">
        <title>Osmotic Adaptation and Compatible Solute Biosynthesis of Phototrophic Bacteria as Revealed from Genome Analyses.</title>
        <authorList>
            <person name="Imhoff J.F."/>
            <person name="Rahn T."/>
            <person name="Kunzel S."/>
            <person name="Keller A."/>
            <person name="Neulinger S.C."/>
        </authorList>
    </citation>
    <scope>NUCLEOTIDE SEQUENCE</scope>
    <source>
        <strain evidence="12">DSM 9154</strain>
    </source>
</reference>
<dbReference type="InterPro" id="IPR014001">
    <property type="entry name" value="Helicase_ATP-bd"/>
</dbReference>
<dbReference type="Gene3D" id="3.90.1150.50">
    <property type="entry name" value="Transcription-repair-coupling factor, D7 domain"/>
    <property type="match status" value="1"/>
</dbReference>
<reference evidence="12" key="1">
    <citation type="submission" date="2017-08" db="EMBL/GenBank/DDBJ databases">
        <authorList>
            <person name="Imhoff J.F."/>
            <person name="Rahn T."/>
            <person name="Kuenzel S."/>
            <person name="Neulinger S.C."/>
        </authorList>
    </citation>
    <scope>NUCLEOTIDE SEQUENCE</scope>
    <source>
        <strain evidence="12">DSM 9154</strain>
    </source>
</reference>
<dbReference type="Pfam" id="PF17757">
    <property type="entry name" value="UvrB_inter"/>
    <property type="match status" value="1"/>
</dbReference>
<dbReference type="Proteomes" id="UP000778970">
    <property type="component" value="Unassembled WGS sequence"/>
</dbReference>
<comment type="function">
    <text evidence="9">Couples transcription and DNA repair by recognizing RNA polymerase (RNAP) stalled at DNA lesions. Mediates ATP-dependent release of RNAP and its truncated transcript from the DNA, and recruitment of nucleotide excision repair machinery to the damaged site.</text>
</comment>
<dbReference type="SMART" id="SM00487">
    <property type="entry name" value="DEXDc"/>
    <property type="match status" value="1"/>
</dbReference>
<dbReference type="InterPro" id="IPR003711">
    <property type="entry name" value="CarD-like/TRCF_RID"/>
</dbReference>
<dbReference type="InterPro" id="IPR011545">
    <property type="entry name" value="DEAD/DEAH_box_helicase_dom"/>
</dbReference>
<sequence>MIARAPEGFDAWLLGEAAAERAGAPVLHVARDDARLERAAEALAFFYPGITVLRFPAWDCLPYDRVSPHRDVVAQRVDTLSRLAAGGLPETGVVVLTTVNALLQRVPPVDVIAPRVLTAKAGTQIAPDRLTAFFAENGYVRSDTVGDTGEYAVRGGIVDVFPPGEPEPLRLDFFGDELESVRTFDPLSQRTTGNHPGFTLKPVSEVVLEDDTVERFRTAYREIFGTPSKDDPLYAAVSEGRPYTGMEHWLPLFYARMATLFDYLPETTPVTMERQVEESRASRLETIHDFYDARKTVQSTEGLDVPSYKPLEPERLYLSAEEWSRTLEARPVAQFQPYNAPTDTETAVLDARGAPGHDFSAARKKGEAGEPYTTLKTAIRQERGNGRRVAVAGYTEGSCQRLESVLKEHGIENLAAVSSWPEARQLPAGQVALVTLALEHGFVGDSAALISEQDILGERIARPRGRKRKAENFLTEVSSLHEGDLVVHVDHGIGRYDGLINMDVGGAPHDMLKVTYAGGDRLFVPVENIEVLSRYGSEEDGIQLDKLGQGNWQARKARVKERVKEIADGLIKIAADRQLKRMEPLSPPQEFDEFCARFPYAETDDQLNAIEETLADLQAGKPMDRLICGDVGFGKTEVAMRAAFVAAMNGKQVAVIVPTTLLARQHAETFQQRFQGYPLQVRQLSRLVTAKETKQVKQDLEDGKADIVVGTHALLGKEVQFRDLGMLIVDEEQHFGVKQKEKLKELRGDLHVLTLTATPIPRTLQLSLSGVREMSLISTPPVDRLAVRTFVLPFDPVVVREAIMREHWRGGQTFYVCPRIEDLAEVTDRLEKLVPEVKVAVAHGQMGAKELEKVMTEFYEGQYDVLLSTHIIESGLDVPTANTLIIHRADMYGLSQLYQLRGRIGRSKQRGYAYLTLKPGRKLTDAAEKRLHVMQQLDHLGAGFTLASHDMDIRGAGNLVGEEQSGHVKEVGIELYQQMLEEAVSQAKQGAGRGGAEASAEEGFTPQINIGTSVLIPERYVQDLNVRLGLYRRISTLVDKQDIDAFASELIDRFGPLPPEVENLLQVIQIKQLCRDAGVEKVDAGPKGAVLTFHQDQFARPDALVQFIQEAPGQVQLRPDHKLVYKRTWNTPEQRVQGIRHLVERLARLAQPQQAA</sequence>
<dbReference type="InterPro" id="IPR005118">
    <property type="entry name" value="TRCF_C"/>
</dbReference>
<dbReference type="SMART" id="SM00490">
    <property type="entry name" value="HELICc"/>
    <property type="match status" value="1"/>
</dbReference>
<dbReference type="InterPro" id="IPR001650">
    <property type="entry name" value="Helicase_C-like"/>
</dbReference>
<feature type="domain" description="Helicase ATP-binding" evidence="10">
    <location>
        <begin position="616"/>
        <end position="777"/>
    </location>
</feature>
<dbReference type="HAMAP" id="MF_00969">
    <property type="entry name" value="TRCF"/>
    <property type="match status" value="1"/>
</dbReference>
<dbReference type="PANTHER" id="PTHR47964:SF1">
    <property type="entry name" value="ATP-DEPENDENT DNA HELICASE HOMOLOG RECG, CHLOROPLASTIC"/>
    <property type="match status" value="1"/>
</dbReference>
<dbReference type="Pfam" id="PF03461">
    <property type="entry name" value="TRCF"/>
    <property type="match status" value="1"/>
</dbReference>
<dbReference type="Gene3D" id="3.40.50.11180">
    <property type="match status" value="1"/>
</dbReference>